<feature type="region of interest" description="Disordered" evidence="1">
    <location>
        <begin position="39"/>
        <end position="58"/>
    </location>
</feature>
<evidence type="ECO:0000313" key="2">
    <source>
        <dbReference type="EMBL" id="TGB16177.1"/>
    </source>
</evidence>
<proteinExistence type="predicted"/>
<dbReference type="Proteomes" id="UP000297948">
    <property type="component" value="Unassembled WGS sequence"/>
</dbReference>
<protein>
    <submittedName>
        <fullName evidence="2">Uncharacterized protein</fullName>
    </submittedName>
</protein>
<feature type="region of interest" description="Disordered" evidence="1">
    <location>
        <begin position="1"/>
        <end position="33"/>
    </location>
</feature>
<gene>
    <name evidence="2" type="ORF">E4099_05775</name>
</gene>
<evidence type="ECO:0000313" key="3">
    <source>
        <dbReference type="Proteomes" id="UP000297948"/>
    </source>
</evidence>
<dbReference type="OrthoDB" id="4035173at2"/>
<organism evidence="2 3">
    <name type="scientific">Streptomyces palmae</name>
    <dbReference type="NCBI Taxonomy" id="1701085"/>
    <lineage>
        <taxon>Bacteria</taxon>
        <taxon>Bacillati</taxon>
        <taxon>Actinomycetota</taxon>
        <taxon>Actinomycetes</taxon>
        <taxon>Kitasatosporales</taxon>
        <taxon>Streptomycetaceae</taxon>
        <taxon>Streptomyces</taxon>
    </lineage>
</organism>
<evidence type="ECO:0000256" key="1">
    <source>
        <dbReference type="SAM" id="MobiDB-lite"/>
    </source>
</evidence>
<accession>A0A4Z0HH30</accession>
<comment type="caution">
    <text evidence="2">The sequence shown here is derived from an EMBL/GenBank/DDBJ whole genome shotgun (WGS) entry which is preliminary data.</text>
</comment>
<reference evidence="2 3" key="1">
    <citation type="submission" date="2019-03" db="EMBL/GenBank/DDBJ databases">
        <authorList>
            <person name="Gonzalez-Pimentel J.L."/>
        </authorList>
    </citation>
    <scope>NUCLEOTIDE SEQUENCE [LARGE SCALE GENOMIC DNA]</scope>
    <source>
        <strain evidence="2 3">JCM 31289</strain>
    </source>
</reference>
<dbReference type="AlphaFoldDB" id="A0A4Z0HH30"/>
<sequence length="322" mass="34489">MDGLLGDGDRSVGSEQRGSFGNRRGNSLEVRCQARAGGGRVAVTIKGTPRPEREHGRGSLYTEELGGAVLPVPVGQGWSGTFATPKENDDSQAIATVFLDCARDQGGLVVTVETSLPRADAQRPDPRTVDDPATRRAIVRAATATAANADRHWDCGARLGGPVREVDLPVRAEEYEPLLGTDGTCRGVPPAARLSISTAWETAPGGLHEECALGTRGGAPRFWLEGYYGPYAEEVRAQYARDFDYENVTPDDKPSGRLGQSAYWASAECPGAGEPALYMIEPEGTDRQSRPLDLAYERNALRAFAERSAKAHGCRPPTLPRG</sequence>
<name>A0A4Z0HH30_9ACTN</name>
<keyword evidence="3" id="KW-1185">Reference proteome</keyword>
<dbReference type="EMBL" id="SRID01000031">
    <property type="protein sequence ID" value="TGB16177.1"/>
    <property type="molecule type" value="Genomic_DNA"/>
</dbReference>